<keyword evidence="3" id="KW-1185">Reference proteome</keyword>
<organism evidence="2 3">
    <name type="scientific">Sphaeroforma arctica JP610</name>
    <dbReference type="NCBI Taxonomy" id="667725"/>
    <lineage>
        <taxon>Eukaryota</taxon>
        <taxon>Ichthyosporea</taxon>
        <taxon>Ichthyophonida</taxon>
        <taxon>Sphaeroforma</taxon>
    </lineage>
</organism>
<dbReference type="RefSeq" id="XP_014154469.1">
    <property type="nucleotide sequence ID" value="XM_014298994.1"/>
</dbReference>
<dbReference type="AlphaFoldDB" id="A0A0L0FUS9"/>
<sequence>MSTETEPLLPVFKGYEEQHTAHEAGVDETITSMARALKRQLTKTTMDSDIVVHRGLFLHAIVLIESALDGRPPPAKTDPASLRFGYRTV</sequence>
<dbReference type="EMBL" id="KQ242134">
    <property type="protein sequence ID" value="KNC80567.1"/>
    <property type="molecule type" value="Genomic_DNA"/>
</dbReference>
<reference evidence="2 3" key="1">
    <citation type="submission" date="2011-02" db="EMBL/GenBank/DDBJ databases">
        <title>The Genome Sequence of Sphaeroforma arctica JP610.</title>
        <authorList>
            <consortium name="The Broad Institute Genome Sequencing Platform"/>
            <person name="Russ C."/>
            <person name="Cuomo C."/>
            <person name="Young S.K."/>
            <person name="Zeng Q."/>
            <person name="Gargeya S."/>
            <person name="Alvarado L."/>
            <person name="Berlin A."/>
            <person name="Chapman S.B."/>
            <person name="Chen Z."/>
            <person name="Freedman E."/>
            <person name="Gellesch M."/>
            <person name="Goldberg J."/>
            <person name="Griggs A."/>
            <person name="Gujja S."/>
            <person name="Heilman E."/>
            <person name="Heiman D."/>
            <person name="Howarth C."/>
            <person name="Mehta T."/>
            <person name="Neiman D."/>
            <person name="Pearson M."/>
            <person name="Roberts A."/>
            <person name="Saif S."/>
            <person name="Shea T."/>
            <person name="Shenoy N."/>
            <person name="Sisk P."/>
            <person name="Stolte C."/>
            <person name="Sykes S."/>
            <person name="White J."/>
            <person name="Yandava C."/>
            <person name="Burger G."/>
            <person name="Gray M.W."/>
            <person name="Holland P.W.H."/>
            <person name="King N."/>
            <person name="Lang F.B.F."/>
            <person name="Roger A.J."/>
            <person name="Ruiz-Trillo I."/>
            <person name="Haas B."/>
            <person name="Nusbaum C."/>
            <person name="Birren B."/>
        </authorList>
    </citation>
    <scope>NUCLEOTIDE SEQUENCE [LARGE SCALE GENOMIC DNA]</scope>
    <source>
        <strain evidence="2 3">JP610</strain>
    </source>
</reference>
<protein>
    <submittedName>
        <fullName evidence="2">Uncharacterized protein</fullName>
    </submittedName>
</protein>
<evidence type="ECO:0000313" key="3">
    <source>
        <dbReference type="Proteomes" id="UP000054560"/>
    </source>
</evidence>
<evidence type="ECO:0000313" key="2">
    <source>
        <dbReference type="EMBL" id="KNC80567.1"/>
    </source>
</evidence>
<feature type="region of interest" description="Disordered" evidence="1">
    <location>
        <begin position="69"/>
        <end position="89"/>
    </location>
</feature>
<name>A0A0L0FUS9_9EUKA</name>
<proteinExistence type="predicted"/>
<evidence type="ECO:0000256" key="1">
    <source>
        <dbReference type="SAM" id="MobiDB-lite"/>
    </source>
</evidence>
<accession>A0A0L0FUS9</accession>
<dbReference type="GeneID" id="25907571"/>
<dbReference type="Proteomes" id="UP000054560">
    <property type="component" value="Unassembled WGS sequence"/>
</dbReference>
<gene>
    <name evidence="2" type="ORF">SARC_07067</name>
</gene>